<dbReference type="PROSITE" id="PS51257">
    <property type="entry name" value="PROKAR_LIPOPROTEIN"/>
    <property type="match status" value="1"/>
</dbReference>
<accession>A0A4R7G4X1</accession>
<feature type="signal peptide" evidence="5">
    <location>
        <begin position="1"/>
        <end position="28"/>
    </location>
</feature>
<evidence type="ECO:0000256" key="2">
    <source>
        <dbReference type="ARBA" id="ARBA00010742"/>
    </source>
</evidence>
<dbReference type="EMBL" id="SOAN01000003">
    <property type="protein sequence ID" value="TDS86391.1"/>
    <property type="molecule type" value="Genomic_DNA"/>
</dbReference>
<dbReference type="SUPFAM" id="SSF53850">
    <property type="entry name" value="Periplasmic binding protein-like II"/>
    <property type="match status" value="1"/>
</dbReference>
<sequence length="335" mass="35436">MKKNIASITGLAAVSILALSACGSGSPAGDEEEDGNGAETASENGEMTEITVGVLPIAPSVGIYYGIENGIFEEHGLDVELSDSNAGAAMLPAVSNQQLQFGVGNPNSVLNANSRGLDMKIVTGYSNSLAEGDDIAGVVTTVESGIEDWDDLEGNTVSVNALQTQGDLTIMESVEKAGGDPSAVEFSEMPFPDMQAQLEQGNTDAIWVPEPFLSNALADDAHQLVGYSFQDSIPGMPTMVSFSSGEYIEENPEVAQAFSDAMTESLQAAEADEEGVRALLPEFIDLPEEAAENLRTEELDGEIRREQIEEAGALMVKFDFIGEEPDTSTLYFEGE</sequence>
<evidence type="ECO:0000256" key="4">
    <source>
        <dbReference type="SAM" id="MobiDB-lite"/>
    </source>
</evidence>
<dbReference type="Gene3D" id="3.40.190.10">
    <property type="entry name" value="Periplasmic binding protein-like II"/>
    <property type="match status" value="2"/>
</dbReference>
<dbReference type="Proteomes" id="UP000294506">
    <property type="component" value="Unassembled WGS sequence"/>
</dbReference>
<organism evidence="7 8">
    <name type="scientific">Nesterenkonia aurantiaca</name>
    <dbReference type="NCBI Taxonomy" id="1436010"/>
    <lineage>
        <taxon>Bacteria</taxon>
        <taxon>Bacillati</taxon>
        <taxon>Actinomycetota</taxon>
        <taxon>Actinomycetes</taxon>
        <taxon>Micrococcales</taxon>
        <taxon>Micrococcaceae</taxon>
        <taxon>Nesterenkonia</taxon>
    </lineage>
</organism>
<dbReference type="Pfam" id="PF09084">
    <property type="entry name" value="NMT1"/>
    <property type="match status" value="1"/>
</dbReference>
<name>A0A4R7G4X1_9MICC</name>
<keyword evidence="3 5" id="KW-0732">Signal</keyword>
<dbReference type="PANTHER" id="PTHR30024:SF47">
    <property type="entry name" value="TAURINE-BINDING PERIPLASMIC PROTEIN"/>
    <property type="match status" value="1"/>
</dbReference>
<comment type="similarity">
    <text evidence="2">Belongs to the bacterial solute-binding protein SsuA/TauA family.</text>
</comment>
<gene>
    <name evidence="7" type="ORF">EV640_10380</name>
</gene>
<evidence type="ECO:0000313" key="8">
    <source>
        <dbReference type="Proteomes" id="UP000294506"/>
    </source>
</evidence>
<comment type="caution">
    <text evidence="7">The sequence shown here is derived from an EMBL/GenBank/DDBJ whole genome shotgun (WGS) entry which is preliminary data.</text>
</comment>
<feature type="domain" description="SsuA/THI5-like" evidence="6">
    <location>
        <begin position="61"/>
        <end position="272"/>
    </location>
</feature>
<dbReference type="AlphaFoldDB" id="A0A4R7G4X1"/>
<feature type="region of interest" description="Disordered" evidence="4">
    <location>
        <begin position="25"/>
        <end position="45"/>
    </location>
</feature>
<keyword evidence="8" id="KW-1185">Reference proteome</keyword>
<evidence type="ECO:0000259" key="6">
    <source>
        <dbReference type="Pfam" id="PF09084"/>
    </source>
</evidence>
<dbReference type="GO" id="GO:0042597">
    <property type="term" value="C:periplasmic space"/>
    <property type="evidence" value="ECO:0007669"/>
    <property type="project" value="UniProtKB-SubCell"/>
</dbReference>
<proteinExistence type="inferred from homology"/>
<dbReference type="PANTHER" id="PTHR30024">
    <property type="entry name" value="ALIPHATIC SULFONATES-BINDING PROTEIN-RELATED"/>
    <property type="match status" value="1"/>
</dbReference>
<dbReference type="InterPro" id="IPR015168">
    <property type="entry name" value="SsuA/THI5"/>
</dbReference>
<evidence type="ECO:0000256" key="3">
    <source>
        <dbReference type="ARBA" id="ARBA00022729"/>
    </source>
</evidence>
<feature type="chain" id="PRO_5021018284" evidence="5">
    <location>
        <begin position="29"/>
        <end position="335"/>
    </location>
</feature>
<evidence type="ECO:0000256" key="5">
    <source>
        <dbReference type="SAM" id="SignalP"/>
    </source>
</evidence>
<protein>
    <submittedName>
        <fullName evidence="7">NitT/TauT family transport system substrate-binding protein</fullName>
    </submittedName>
</protein>
<evidence type="ECO:0000313" key="7">
    <source>
        <dbReference type="EMBL" id="TDS86391.1"/>
    </source>
</evidence>
<dbReference type="RefSeq" id="WP_133725983.1">
    <property type="nucleotide sequence ID" value="NZ_SOAN01000003.1"/>
</dbReference>
<comment type="subcellular location">
    <subcellularLocation>
        <location evidence="1">Periplasm</location>
    </subcellularLocation>
</comment>
<evidence type="ECO:0000256" key="1">
    <source>
        <dbReference type="ARBA" id="ARBA00004418"/>
    </source>
</evidence>
<reference evidence="7 8" key="1">
    <citation type="submission" date="2019-03" db="EMBL/GenBank/DDBJ databases">
        <title>Genomic Encyclopedia of Type Strains, Phase III (KMG-III): the genomes of soil and plant-associated and newly described type strains.</title>
        <authorList>
            <person name="Whitman W."/>
        </authorList>
    </citation>
    <scope>NUCLEOTIDE SEQUENCE [LARGE SCALE GENOMIC DNA]</scope>
    <source>
        <strain evidence="7 8">DSM 27373</strain>
    </source>
</reference>